<organism evidence="2 3">
    <name type="scientific">Trichuris trichiura</name>
    <name type="common">Whipworm</name>
    <name type="synonym">Trichocephalus trichiurus</name>
    <dbReference type="NCBI Taxonomy" id="36087"/>
    <lineage>
        <taxon>Eukaryota</taxon>
        <taxon>Metazoa</taxon>
        <taxon>Ecdysozoa</taxon>
        <taxon>Nematoda</taxon>
        <taxon>Enoplea</taxon>
        <taxon>Dorylaimia</taxon>
        <taxon>Trichinellida</taxon>
        <taxon>Trichuridae</taxon>
        <taxon>Trichuris</taxon>
    </lineage>
</organism>
<evidence type="ECO:0000256" key="1">
    <source>
        <dbReference type="SAM" id="MobiDB-lite"/>
    </source>
</evidence>
<evidence type="ECO:0000313" key="2">
    <source>
        <dbReference type="EMBL" id="CDW58955.1"/>
    </source>
</evidence>
<dbReference type="PANTHER" id="PTHR13030">
    <property type="entry name" value="NUDIX HYDROLASE"/>
    <property type="match status" value="1"/>
</dbReference>
<dbReference type="Proteomes" id="UP000030665">
    <property type="component" value="Unassembled WGS sequence"/>
</dbReference>
<dbReference type="GO" id="GO:0047631">
    <property type="term" value="F:ADP-ribose diphosphatase activity"/>
    <property type="evidence" value="ECO:0007669"/>
    <property type="project" value="InterPro"/>
</dbReference>
<dbReference type="AlphaFoldDB" id="A0A077ZK03"/>
<feature type="compositionally biased region" description="Polar residues" evidence="1">
    <location>
        <begin position="10"/>
        <end position="20"/>
    </location>
</feature>
<keyword evidence="3" id="KW-1185">Reference proteome</keyword>
<dbReference type="PANTHER" id="PTHR13030:SF8">
    <property type="entry name" value="ADP-RIBOSE PYROPHOSPHATASE, MITOCHONDRIAL"/>
    <property type="match status" value="1"/>
</dbReference>
<name>A0A077ZK03_TRITR</name>
<feature type="region of interest" description="Disordered" evidence="1">
    <location>
        <begin position="1"/>
        <end position="21"/>
    </location>
</feature>
<dbReference type="OrthoDB" id="5941117at2759"/>
<evidence type="ECO:0000313" key="3">
    <source>
        <dbReference type="Proteomes" id="UP000030665"/>
    </source>
</evidence>
<reference evidence="2" key="1">
    <citation type="submission" date="2014-01" db="EMBL/GenBank/DDBJ databases">
        <authorList>
            <person name="Aslett M."/>
        </authorList>
    </citation>
    <scope>NUCLEOTIDE SEQUENCE</scope>
</reference>
<sequence>MEAQRIATRQCGNQQVPDPSQEQRLEKLTERFGSFLYPADEGQNSSEVETWNDADKTTAATNVFRLLLAKLDQSQKFNFSNIIGGFKCIDQNKEQHAIMHLKLLRHGKCHKFSIFHQCPSEQNVYCTWIGTLRESIPNKTSGYSCFESSEVSKEYEEELANLNPCAVWKYNVEGAYRLPILADMLPWKKNFLLYHPPVVFLKDEKGPVGGQGLSAAPKNPEGRTGIAGRGLLMKWGENKVEIPIIIKASRTKAEVLMRGRYDKEKGESPLPMFYNIPKQEDFPDIESMEKHYYEMVATDQKSNCTVEKLRSSFKSATKLTIKYFPHPYATDNAWITANIIVIATCDEPCFNYLDLNESSNKFQYRWEKFNDSDIYDIGDLVNLLLKKQLTPQQVPDPNQEERLEGIANRFGNFLLPADKSRNRSELLEWKDGPKTTTAVNVFEMLLGKLKYPRKFSFLKLLAASKCKAQNGEEHVIMQLKLLKTGKCHRAEKELARINHCELWKYSNQGAHRLPVPAFMSPWETEFYLYEPPVALLRDEKGPHGGKGLSAAPKNPEGRTGIAGRGLLLKWGENKMEIPIVIRKLEDGIEVLLRYQYDEEKGESALPMFYKISKGEKEEYSDVQKLEEHFHGLVRSDKKSECSAKKLRSSMKLRRRLFSGYLDHPHTTDNAWVTATVYLVSTIQEPCFEHLELEKYSKQFHYKWQKFNKTEIRDMEDLRIFNKKCIMNNPRRVYCSWIGTLINDTPAMMLGAICFQLRTISIEEELEMGTVDICDSWRYSNTKFYRLKIPKRKSSWAARFVLYDPPVYDSSSKQRLRRGSIYVNGYTHPLNPGGRTGIVGNGMLRNMGKNKMQMLMILRNNNGSKEVLRSDHYQKGNSKASLPMFYKKHNNSAAAPLPAEPTMEEYFHAIVKPEHKKSCSKEKLKSTIDRNRKVSGYFAHPNATDNAWVETTIYLIETKREPCFNHLDLTQEGNYMNYQWKSASDAKLE</sequence>
<dbReference type="EMBL" id="HG806463">
    <property type="protein sequence ID" value="CDW58955.1"/>
    <property type="molecule type" value="Genomic_DNA"/>
</dbReference>
<dbReference type="InterPro" id="IPR039989">
    <property type="entry name" value="NUDT9"/>
</dbReference>
<proteinExistence type="predicted"/>
<protein>
    <submittedName>
        <fullName evidence="2">Uncharacterized protein</fullName>
    </submittedName>
</protein>
<gene>
    <name evidence="2" type="ORF">TTRE_0000728401</name>
</gene>
<accession>A0A077ZK03</accession>
<dbReference type="Gene3D" id="3.90.79.10">
    <property type="entry name" value="Nucleoside Triphosphate Pyrophosphohydrolase"/>
    <property type="match status" value="2"/>
</dbReference>
<reference evidence="2" key="2">
    <citation type="submission" date="2014-03" db="EMBL/GenBank/DDBJ databases">
        <title>The whipworm genome and dual-species transcriptomics of an intimate host-pathogen interaction.</title>
        <authorList>
            <person name="Foth B.J."/>
            <person name="Tsai I.J."/>
            <person name="Reid A.J."/>
            <person name="Bancroft A.J."/>
            <person name="Nichol S."/>
            <person name="Tracey A."/>
            <person name="Holroyd N."/>
            <person name="Cotton J.A."/>
            <person name="Stanley E.J."/>
            <person name="Zarowiecki M."/>
            <person name="Liu J.Z."/>
            <person name="Huckvale T."/>
            <person name="Cooper P.J."/>
            <person name="Grencis R.K."/>
            <person name="Berriman M."/>
        </authorList>
    </citation>
    <scope>NUCLEOTIDE SEQUENCE [LARGE SCALE GENOMIC DNA]</scope>
</reference>
<dbReference type="Pfam" id="PF25969">
    <property type="entry name" value="NUDT9_N"/>
    <property type="match status" value="1"/>
</dbReference>